<evidence type="ECO:0000256" key="5">
    <source>
        <dbReference type="PROSITE-ProRule" id="PRU00134"/>
    </source>
</evidence>
<dbReference type="SUPFAM" id="SSF144232">
    <property type="entry name" value="HIT/MYND zinc finger-like"/>
    <property type="match status" value="1"/>
</dbReference>
<sequence>MEQEQNIIMSFVPSSVIFPDLKPETEKEYYFKVENMVLGSCYFLRKLFQARWTSETGRKWQQTKQQGEQLLSHLNLEVNIEPIKERILTGCLEEWDMATLSFVLQNFGDQHPQKFGFLSDVVQKLKALRNDLSHHPSKSLKKEEYNTKVDKFRSIVKGLDVDEEEIEKMIRLAGVTDSIAAKKIMKARYDEAKQCLEKNEGAKGFERALKCFDKAVSTPSLLRTQQASAFEKRAECYLQFARHQKDHQVPEWINLSNKAIQDARLATELNDNSWNAHVIMARAHRLNSNWEEAVNHLNETLSMCPSLQKVEQELNTCKIILNLKNGGGVEGDTTDPSNPEENKRVSHWDRVFGNFLTEQEYESSLRRGTGETSLIGQDQVYQGHQHHYGWCPSPSEMEAVRFYTKAMMDDNVEGMLSVALCLFDGIGVAKNLEKGLKLWKQVAESPATVRGRMNSERKNDAVVKAQCGLGWLFSEGVVDDAKDELKENYQTTEEEDNKEKEKDLVLVKKDLGMAAEWFKKAAENGSGAAANALANLYFSGSGSPKDPKQGHHYLNLAVKLGDPNGAAALINYYLRHMELDKAFEAFKKGKEVGHEALVQIEDDEFWAATEPRADQRKRSEEDVLRFEKENGLEDDEELTFLERLKRKRSQVALPGKNTKNNVNEKPQIPTEDLSSRSTKIKTCNSDSTSDSDSAEISQCSELSSGIEETFDMEGGILETKPHLASQARRVLITQHRQLISKMVLFNKDDVNADLSAFGVTQHPPSLTPCPPRTLSGVSPIFLKEMELTSDHIYKDRLIDLTVIDVPNFKLPMAHLIVEDLNGDVTLLFLKQEKCKKSIIEKLNFGRKIAILNPYMQIRNGALDSFENGLRVDDPRCLICLGMIEEMCRFCGEKGAKRACSKCKEAIYCGKECELRDYKTMKHGKICFAK</sequence>
<dbReference type="InterPro" id="IPR006597">
    <property type="entry name" value="Sel1-like"/>
</dbReference>
<accession>A0ABP1RMG0</accession>
<dbReference type="SUPFAM" id="SSF48452">
    <property type="entry name" value="TPR-like"/>
    <property type="match status" value="1"/>
</dbReference>
<evidence type="ECO:0000256" key="3">
    <source>
        <dbReference type="ARBA" id="ARBA00022833"/>
    </source>
</evidence>
<dbReference type="PANTHER" id="PTHR11102:SF160">
    <property type="entry name" value="ERAD-ASSOCIATED E3 UBIQUITIN-PROTEIN LIGASE COMPONENT HRD3"/>
    <property type="match status" value="1"/>
</dbReference>
<keyword evidence="1" id="KW-0479">Metal-binding</keyword>
<keyword evidence="2 5" id="KW-0863">Zinc-finger</keyword>
<dbReference type="SUPFAM" id="SSF81901">
    <property type="entry name" value="HCP-like"/>
    <property type="match status" value="1"/>
</dbReference>
<dbReference type="Pfam" id="PF08238">
    <property type="entry name" value="Sel1"/>
    <property type="match status" value="3"/>
</dbReference>
<gene>
    <name evidence="8" type="ORF">ODALV1_LOCUS23874</name>
</gene>
<dbReference type="Proteomes" id="UP001642540">
    <property type="component" value="Unassembled WGS sequence"/>
</dbReference>
<evidence type="ECO:0000256" key="6">
    <source>
        <dbReference type="SAM" id="MobiDB-lite"/>
    </source>
</evidence>
<dbReference type="Gene3D" id="6.10.140.2220">
    <property type="match status" value="1"/>
</dbReference>
<evidence type="ECO:0000313" key="9">
    <source>
        <dbReference type="Proteomes" id="UP001642540"/>
    </source>
</evidence>
<evidence type="ECO:0000256" key="4">
    <source>
        <dbReference type="ARBA" id="ARBA00038101"/>
    </source>
</evidence>
<evidence type="ECO:0000259" key="7">
    <source>
        <dbReference type="PROSITE" id="PS50865"/>
    </source>
</evidence>
<dbReference type="PROSITE" id="PS01360">
    <property type="entry name" value="ZF_MYND_1"/>
    <property type="match status" value="1"/>
</dbReference>
<dbReference type="SMART" id="SM00671">
    <property type="entry name" value="SEL1"/>
    <property type="match status" value="3"/>
</dbReference>
<comment type="caution">
    <text evidence="8">The sequence shown here is derived from an EMBL/GenBank/DDBJ whole genome shotgun (WGS) entry which is preliminary data.</text>
</comment>
<evidence type="ECO:0000256" key="1">
    <source>
        <dbReference type="ARBA" id="ARBA00022723"/>
    </source>
</evidence>
<organism evidence="8 9">
    <name type="scientific">Orchesella dallaii</name>
    <dbReference type="NCBI Taxonomy" id="48710"/>
    <lineage>
        <taxon>Eukaryota</taxon>
        <taxon>Metazoa</taxon>
        <taxon>Ecdysozoa</taxon>
        <taxon>Arthropoda</taxon>
        <taxon>Hexapoda</taxon>
        <taxon>Collembola</taxon>
        <taxon>Entomobryomorpha</taxon>
        <taxon>Entomobryoidea</taxon>
        <taxon>Orchesellidae</taxon>
        <taxon>Orchesellinae</taxon>
        <taxon>Orchesella</taxon>
    </lineage>
</organism>
<name>A0ABP1RMG0_9HEXA</name>
<dbReference type="InterPro" id="IPR011990">
    <property type="entry name" value="TPR-like_helical_dom_sf"/>
</dbReference>
<evidence type="ECO:0000256" key="2">
    <source>
        <dbReference type="ARBA" id="ARBA00022771"/>
    </source>
</evidence>
<keyword evidence="3" id="KW-0862">Zinc</keyword>
<comment type="similarity">
    <text evidence="4">Belongs to the sel-1 family.</text>
</comment>
<feature type="domain" description="MYND-type" evidence="7">
    <location>
        <begin position="887"/>
        <end position="926"/>
    </location>
</feature>
<proteinExistence type="inferred from homology"/>
<evidence type="ECO:0000313" key="8">
    <source>
        <dbReference type="EMBL" id="CAL8130767.1"/>
    </source>
</evidence>
<reference evidence="8 9" key="1">
    <citation type="submission" date="2024-08" db="EMBL/GenBank/DDBJ databases">
        <authorList>
            <person name="Cucini C."/>
            <person name="Frati F."/>
        </authorList>
    </citation>
    <scope>NUCLEOTIDE SEQUENCE [LARGE SCALE GENOMIC DNA]</scope>
</reference>
<protein>
    <recommendedName>
        <fullName evidence="7">MYND-type domain-containing protein</fullName>
    </recommendedName>
</protein>
<dbReference type="Gene3D" id="1.25.40.10">
    <property type="entry name" value="Tetratricopeptide repeat domain"/>
    <property type="match status" value="2"/>
</dbReference>
<keyword evidence="9" id="KW-1185">Reference proteome</keyword>
<dbReference type="PANTHER" id="PTHR11102">
    <property type="entry name" value="SEL-1-LIKE PROTEIN"/>
    <property type="match status" value="1"/>
</dbReference>
<feature type="compositionally biased region" description="Polar residues" evidence="6">
    <location>
        <begin position="675"/>
        <end position="684"/>
    </location>
</feature>
<feature type="region of interest" description="Disordered" evidence="6">
    <location>
        <begin position="651"/>
        <end position="700"/>
    </location>
</feature>
<dbReference type="InterPro" id="IPR002893">
    <property type="entry name" value="Znf_MYND"/>
</dbReference>
<dbReference type="EMBL" id="CAXLJM020000085">
    <property type="protein sequence ID" value="CAL8130767.1"/>
    <property type="molecule type" value="Genomic_DNA"/>
</dbReference>
<dbReference type="InterPro" id="IPR050767">
    <property type="entry name" value="Sel1_AlgK"/>
</dbReference>
<dbReference type="PROSITE" id="PS50865">
    <property type="entry name" value="ZF_MYND_2"/>
    <property type="match status" value="1"/>
</dbReference>